<evidence type="ECO:0000256" key="1">
    <source>
        <dbReference type="SAM" id="MobiDB-lite"/>
    </source>
</evidence>
<dbReference type="AlphaFoldDB" id="A0A8J4D795"/>
<gene>
    <name evidence="2" type="ORF">Vretimale_2853</name>
</gene>
<evidence type="ECO:0000313" key="2">
    <source>
        <dbReference type="EMBL" id="GIL97103.1"/>
    </source>
</evidence>
<feature type="region of interest" description="Disordered" evidence="1">
    <location>
        <begin position="265"/>
        <end position="346"/>
    </location>
</feature>
<feature type="region of interest" description="Disordered" evidence="1">
    <location>
        <begin position="72"/>
        <end position="104"/>
    </location>
</feature>
<sequence length="481" mass="50725">MASQGGDANSRRSPTRTWVAEPPPFGVASPRFAPETHKDSPGYHVAYRDVTQPPRWTAKGWVGIDDYIKPHRGTAPSVFGTSSLVPPSGPPRHGTGLSSLSPPAPNEVRLQELIALQRRRLSPDPGPGAYEPRDTKQPRHFRRRQDPQLDGPFFLNQMPDGTSTRCKEIAALIRVQGDSGLGPGDYDGLITKDKVMRNAPVYKLSALDREGKQSHAKSLSISRSIQNGIDWHVPVIVQPAGTVAAAAVTPPGEIGPGSAAAAAAAAVGGDDTGSPPSTAGPTTASTTRPSTAERALGLYSGDSRSASPTGNGSIENYVGAPPPPPSQVSRAVRRDQQRRPGDWDWNRLGGNYRTSWTTLHGGAYSHGDHTAPRSVPATAPAAVGSGTTIYPSVAQGIYPILEESSSAIRHDASAEKQPYLVASFVAGGNGEASALLRGGAPRAGALISEEDLRRRRVAAELANKAQQANTRVSDWQSKFAG</sequence>
<feature type="compositionally biased region" description="Polar residues" evidence="1">
    <location>
        <begin position="302"/>
        <end position="314"/>
    </location>
</feature>
<feature type="region of interest" description="Disordered" evidence="1">
    <location>
        <begin position="118"/>
        <end position="160"/>
    </location>
</feature>
<reference evidence="2" key="1">
    <citation type="journal article" date="2021" name="Proc. Natl. Acad. Sci. U.S.A.">
        <title>Three genomes in the algal genus Volvox reveal the fate of a haploid sex-determining region after a transition to homothallism.</title>
        <authorList>
            <person name="Yamamoto K."/>
            <person name="Hamaji T."/>
            <person name="Kawai-Toyooka H."/>
            <person name="Matsuzaki R."/>
            <person name="Takahashi F."/>
            <person name="Nishimura Y."/>
            <person name="Kawachi M."/>
            <person name="Noguchi H."/>
            <person name="Minakuchi Y."/>
            <person name="Umen J.G."/>
            <person name="Toyoda A."/>
            <person name="Nozaki H."/>
        </authorList>
    </citation>
    <scope>NUCLEOTIDE SEQUENCE</scope>
    <source>
        <strain evidence="2">NIES-3785</strain>
    </source>
</reference>
<feature type="compositionally biased region" description="Basic and acidic residues" evidence="1">
    <location>
        <begin position="332"/>
        <end position="345"/>
    </location>
</feature>
<dbReference type="EMBL" id="BNCQ01000004">
    <property type="protein sequence ID" value="GIL97103.1"/>
    <property type="molecule type" value="Genomic_DNA"/>
</dbReference>
<feature type="compositionally biased region" description="Polar residues" evidence="1">
    <location>
        <begin position="1"/>
        <end position="16"/>
    </location>
</feature>
<dbReference type="Proteomes" id="UP000722791">
    <property type="component" value="Unassembled WGS sequence"/>
</dbReference>
<feature type="compositionally biased region" description="Low complexity" evidence="1">
    <location>
        <begin position="265"/>
        <end position="295"/>
    </location>
</feature>
<comment type="caution">
    <text evidence="2">The sequence shown here is derived from an EMBL/GenBank/DDBJ whole genome shotgun (WGS) entry which is preliminary data.</text>
</comment>
<protein>
    <submittedName>
        <fullName evidence="2">Uncharacterized protein</fullName>
    </submittedName>
</protein>
<feature type="region of interest" description="Disordered" evidence="1">
    <location>
        <begin position="1"/>
        <end position="46"/>
    </location>
</feature>
<proteinExistence type="predicted"/>
<name>A0A8J4D795_9CHLO</name>
<evidence type="ECO:0000313" key="3">
    <source>
        <dbReference type="Proteomes" id="UP000722791"/>
    </source>
</evidence>
<organism evidence="2 3">
    <name type="scientific">Volvox reticuliferus</name>
    <dbReference type="NCBI Taxonomy" id="1737510"/>
    <lineage>
        <taxon>Eukaryota</taxon>
        <taxon>Viridiplantae</taxon>
        <taxon>Chlorophyta</taxon>
        <taxon>core chlorophytes</taxon>
        <taxon>Chlorophyceae</taxon>
        <taxon>CS clade</taxon>
        <taxon>Chlamydomonadales</taxon>
        <taxon>Volvocaceae</taxon>
        <taxon>Volvox</taxon>
    </lineage>
</organism>
<accession>A0A8J4D795</accession>